<dbReference type="RefSeq" id="WP_244727008.1">
    <property type="nucleotide sequence ID" value="NZ_JALIRP010000007.1"/>
</dbReference>
<comment type="caution">
    <text evidence="2">The sequence shown here is derived from an EMBL/GenBank/DDBJ whole genome shotgun (WGS) entry which is preliminary data.</text>
</comment>
<dbReference type="Proteomes" id="UP001139347">
    <property type="component" value="Unassembled WGS sequence"/>
</dbReference>
<dbReference type="EMBL" id="JALIRP010000007">
    <property type="protein sequence ID" value="MCJ8013493.1"/>
    <property type="molecule type" value="Genomic_DNA"/>
</dbReference>
<feature type="transmembrane region" description="Helical" evidence="1">
    <location>
        <begin position="12"/>
        <end position="31"/>
    </location>
</feature>
<proteinExistence type="predicted"/>
<gene>
    <name evidence="2" type="ORF">MUG84_17340</name>
</gene>
<keyword evidence="1" id="KW-0472">Membrane</keyword>
<protein>
    <submittedName>
        <fullName evidence="2">Uncharacterized protein</fullName>
    </submittedName>
</protein>
<evidence type="ECO:0000313" key="3">
    <source>
        <dbReference type="Proteomes" id="UP001139347"/>
    </source>
</evidence>
<keyword evidence="1" id="KW-1133">Transmembrane helix</keyword>
<accession>A0A9X1WR32</accession>
<name>A0A9X1WR32_9BACL</name>
<reference evidence="2" key="1">
    <citation type="submission" date="2022-04" db="EMBL/GenBank/DDBJ databases">
        <title>Paenibacillus mangrovi sp. nov., a novel endophytic bacterium isolated from bark of Kandelia candel.</title>
        <authorList>
            <person name="Tuo L."/>
        </authorList>
    </citation>
    <scope>NUCLEOTIDE SEQUENCE</scope>
    <source>
        <strain evidence="2">KQZ6P-2</strain>
    </source>
</reference>
<evidence type="ECO:0000256" key="1">
    <source>
        <dbReference type="SAM" id="Phobius"/>
    </source>
</evidence>
<keyword evidence="1" id="KW-0812">Transmembrane</keyword>
<dbReference type="AlphaFoldDB" id="A0A9X1WR32"/>
<evidence type="ECO:0000313" key="2">
    <source>
        <dbReference type="EMBL" id="MCJ8013493.1"/>
    </source>
</evidence>
<sequence>MNRERIHRKNKMKIAVWFVLALSTIALIMLMEVKEYPLSVPKAILAIETGNASLVPLTSDASKMVGRRGPSEKQLSAYLGQRGWEYSDTNGDLIFYKKDDVTLKVHSYFRKGYWWYDLDKAP</sequence>
<keyword evidence="3" id="KW-1185">Reference proteome</keyword>
<organism evidence="2 3">
    <name type="scientific">Paenibacillus mangrovi</name>
    <dbReference type="NCBI Taxonomy" id="2931978"/>
    <lineage>
        <taxon>Bacteria</taxon>
        <taxon>Bacillati</taxon>
        <taxon>Bacillota</taxon>
        <taxon>Bacilli</taxon>
        <taxon>Bacillales</taxon>
        <taxon>Paenibacillaceae</taxon>
        <taxon>Paenibacillus</taxon>
    </lineage>
</organism>